<sequence length="119" mass="13125">MFCRSNLLAALALLATNAFSVPIVDLSRTCTPDSVNGEVCDFINPDLTLSDGYCEEGQCKQKSTTWVIPQPPKTCDAFSPDGQDCDYIDEHFELTDGFCQTGVCKPRTTTWELPKNPPK</sequence>
<reference evidence="2" key="1">
    <citation type="journal article" date="2020" name="Stud. Mycol.">
        <title>101 Dothideomycetes genomes: a test case for predicting lifestyles and emergence of pathogens.</title>
        <authorList>
            <person name="Haridas S."/>
            <person name="Albert R."/>
            <person name="Binder M."/>
            <person name="Bloem J."/>
            <person name="Labutti K."/>
            <person name="Salamov A."/>
            <person name="Andreopoulos B."/>
            <person name="Baker S."/>
            <person name="Barry K."/>
            <person name="Bills G."/>
            <person name="Bluhm B."/>
            <person name="Cannon C."/>
            <person name="Castanera R."/>
            <person name="Culley D."/>
            <person name="Daum C."/>
            <person name="Ezra D."/>
            <person name="Gonzalez J."/>
            <person name="Henrissat B."/>
            <person name="Kuo A."/>
            <person name="Liang C."/>
            <person name="Lipzen A."/>
            <person name="Lutzoni F."/>
            <person name="Magnuson J."/>
            <person name="Mondo S."/>
            <person name="Nolan M."/>
            <person name="Ohm R."/>
            <person name="Pangilinan J."/>
            <person name="Park H.-J."/>
            <person name="Ramirez L."/>
            <person name="Alfaro M."/>
            <person name="Sun H."/>
            <person name="Tritt A."/>
            <person name="Yoshinaga Y."/>
            <person name="Zwiers L.-H."/>
            <person name="Turgeon B."/>
            <person name="Goodwin S."/>
            <person name="Spatafora J."/>
            <person name="Crous P."/>
            <person name="Grigoriev I."/>
        </authorList>
    </citation>
    <scope>NUCLEOTIDE SEQUENCE</scope>
    <source>
        <strain evidence="2">CBS 116005</strain>
    </source>
</reference>
<proteinExistence type="predicted"/>
<feature type="chain" id="PRO_5026313895" evidence="1">
    <location>
        <begin position="19"/>
        <end position="119"/>
    </location>
</feature>
<protein>
    <submittedName>
        <fullName evidence="2">Uncharacterized protein</fullName>
    </submittedName>
</protein>
<evidence type="ECO:0000313" key="3">
    <source>
        <dbReference type="Proteomes" id="UP000799436"/>
    </source>
</evidence>
<dbReference type="AlphaFoldDB" id="A0A6G1L310"/>
<evidence type="ECO:0000256" key="1">
    <source>
        <dbReference type="SAM" id="SignalP"/>
    </source>
</evidence>
<keyword evidence="1" id="KW-0732">Signal</keyword>
<keyword evidence="3" id="KW-1185">Reference proteome</keyword>
<dbReference type="EMBL" id="ML995868">
    <property type="protein sequence ID" value="KAF2766624.1"/>
    <property type="molecule type" value="Genomic_DNA"/>
</dbReference>
<accession>A0A6G1L310</accession>
<dbReference type="Proteomes" id="UP000799436">
    <property type="component" value="Unassembled WGS sequence"/>
</dbReference>
<evidence type="ECO:0000313" key="2">
    <source>
        <dbReference type="EMBL" id="KAF2766624.1"/>
    </source>
</evidence>
<feature type="signal peptide" evidence="1">
    <location>
        <begin position="1"/>
        <end position="18"/>
    </location>
</feature>
<gene>
    <name evidence="2" type="ORF">EJ03DRAFT_329887</name>
</gene>
<name>A0A6G1L310_9PEZI</name>
<organism evidence="2 3">
    <name type="scientific">Teratosphaeria nubilosa</name>
    <dbReference type="NCBI Taxonomy" id="161662"/>
    <lineage>
        <taxon>Eukaryota</taxon>
        <taxon>Fungi</taxon>
        <taxon>Dikarya</taxon>
        <taxon>Ascomycota</taxon>
        <taxon>Pezizomycotina</taxon>
        <taxon>Dothideomycetes</taxon>
        <taxon>Dothideomycetidae</taxon>
        <taxon>Mycosphaerellales</taxon>
        <taxon>Teratosphaeriaceae</taxon>
        <taxon>Teratosphaeria</taxon>
    </lineage>
</organism>